<evidence type="ECO:0000256" key="4">
    <source>
        <dbReference type="ARBA" id="ARBA00023136"/>
    </source>
</evidence>
<dbReference type="Gene3D" id="1.20.5.1200">
    <property type="entry name" value="Alpha-tocopherol transfer"/>
    <property type="match status" value="1"/>
</dbReference>
<evidence type="ECO:0000256" key="1">
    <source>
        <dbReference type="ARBA" id="ARBA00004395"/>
    </source>
</evidence>
<feature type="region of interest" description="Disordered" evidence="5">
    <location>
        <begin position="145"/>
        <end position="184"/>
    </location>
</feature>
<evidence type="ECO:0000256" key="3">
    <source>
        <dbReference type="ARBA" id="ARBA00023121"/>
    </source>
</evidence>
<dbReference type="GO" id="GO:0005802">
    <property type="term" value="C:trans-Golgi network"/>
    <property type="evidence" value="ECO:0007669"/>
    <property type="project" value="TreeGrafter"/>
</dbReference>
<evidence type="ECO:0000313" key="8">
    <source>
        <dbReference type="EMBL" id="TKS75428.1"/>
    </source>
</evidence>
<gene>
    <name evidence="8" type="ORF">D9C73_010411</name>
</gene>
<keyword evidence="6" id="KW-0732">Signal</keyword>
<dbReference type="PRINTS" id="PR00180">
    <property type="entry name" value="CRETINALDHBP"/>
</dbReference>
<dbReference type="EMBL" id="CM014086">
    <property type="protein sequence ID" value="TKS75428.1"/>
    <property type="molecule type" value="Genomic_DNA"/>
</dbReference>
<feature type="signal peptide" evidence="6">
    <location>
        <begin position="1"/>
        <end position="16"/>
    </location>
</feature>
<comment type="subcellular location">
    <subcellularLocation>
        <location evidence="1">Golgi apparatus membrane</location>
        <topology evidence="1">Peripheral membrane protein</topology>
    </subcellularLocation>
</comment>
<dbReference type="InterPro" id="IPR036865">
    <property type="entry name" value="CRAL-TRIO_dom_sf"/>
</dbReference>
<dbReference type="GO" id="GO:1902936">
    <property type="term" value="F:phosphatidylinositol bisphosphate binding"/>
    <property type="evidence" value="ECO:0007669"/>
    <property type="project" value="TreeGrafter"/>
</dbReference>
<keyword evidence="2" id="KW-0333">Golgi apparatus</keyword>
<keyword evidence="9" id="KW-1185">Reference proteome</keyword>
<keyword evidence="4" id="KW-0472">Membrane</keyword>
<evidence type="ECO:0000256" key="5">
    <source>
        <dbReference type="SAM" id="MobiDB-lite"/>
    </source>
</evidence>
<accession>A0A4U5ULY6</accession>
<dbReference type="STRING" id="240159.A0A4U5ULY6"/>
<dbReference type="Gene3D" id="3.40.525.10">
    <property type="entry name" value="CRAL-TRIO lipid binding domain"/>
    <property type="match status" value="1"/>
</dbReference>
<dbReference type="GO" id="GO:0005768">
    <property type="term" value="C:endosome"/>
    <property type="evidence" value="ECO:0007669"/>
    <property type="project" value="TreeGrafter"/>
</dbReference>
<evidence type="ECO:0000256" key="6">
    <source>
        <dbReference type="SAM" id="SignalP"/>
    </source>
</evidence>
<feature type="compositionally biased region" description="Basic and acidic residues" evidence="5">
    <location>
        <begin position="163"/>
        <end position="174"/>
    </location>
</feature>
<keyword evidence="3" id="KW-0446">Lipid-binding</keyword>
<dbReference type="PANTHER" id="PTHR10174">
    <property type="entry name" value="ALPHA-TOCOPHEROL TRANSFER PROTEIN-RELATED"/>
    <property type="match status" value="1"/>
</dbReference>
<reference evidence="8 9" key="1">
    <citation type="submission" date="2019-01" db="EMBL/GenBank/DDBJ databases">
        <title>Genome Assembly of Collichthys lucidus.</title>
        <authorList>
            <person name="Cai M."/>
            <person name="Xiao S."/>
        </authorList>
    </citation>
    <scope>NUCLEOTIDE SEQUENCE [LARGE SCALE GENOMIC DNA]</scope>
    <source>
        <strain evidence="8">JT15FE1705JMU</strain>
        <tissue evidence="8">Muscle</tissue>
    </source>
</reference>
<evidence type="ECO:0000256" key="2">
    <source>
        <dbReference type="ARBA" id="ARBA00023034"/>
    </source>
</evidence>
<dbReference type="GO" id="GO:0000139">
    <property type="term" value="C:Golgi membrane"/>
    <property type="evidence" value="ECO:0007669"/>
    <property type="project" value="UniProtKB-SubCell"/>
</dbReference>
<dbReference type="Proteomes" id="UP000298787">
    <property type="component" value="Chromosome 9"/>
</dbReference>
<dbReference type="CDD" id="cd00170">
    <property type="entry name" value="SEC14"/>
    <property type="match status" value="1"/>
</dbReference>
<dbReference type="FunFam" id="3.40.525.10:FF:000054">
    <property type="entry name" value="Clavesin-2"/>
    <property type="match status" value="1"/>
</dbReference>
<dbReference type="GO" id="GO:0030136">
    <property type="term" value="C:clathrin-coated vesicle"/>
    <property type="evidence" value="ECO:0007669"/>
    <property type="project" value="TreeGrafter"/>
</dbReference>
<feature type="domain" description="CRAL-TRIO" evidence="7">
    <location>
        <begin position="38"/>
        <end position="108"/>
    </location>
</feature>
<dbReference type="PANTHER" id="PTHR10174:SF73">
    <property type="entry name" value="CLAVESIN-2"/>
    <property type="match status" value="1"/>
</dbReference>
<feature type="chain" id="PRO_5020507619" evidence="6">
    <location>
        <begin position="17"/>
        <end position="184"/>
    </location>
</feature>
<dbReference type="Pfam" id="PF00650">
    <property type="entry name" value="CRAL_TRIO"/>
    <property type="match status" value="1"/>
</dbReference>
<dbReference type="SUPFAM" id="SSF52087">
    <property type="entry name" value="CRAL/TRIO domain"/>
    <property type="match status" value="1"/>
</dbReference>
<sequence length="184" mass="21378">MGVTTLFFHLVNTVLTLWSDPQWRNNCMWGSVEVEVEVEDSFPARFGGIHFVNQPWYIHALYTVIRPFLKDKTRKRIFMHGNNLNSLHQLIHPEILPSELGGMMPPYDMGTWARTLLDHAYDEETDYCPESYTLSVQDLERDLEKNLSPKTMKRSQSVVEPGVLKRPDKVKSEEDNMQPLLSLD</sequence>
<evidence type="ECO:0000313" key="9">
    <source>
        <dbReference type="Proteomes" id="UP000298787"/>
    </source>
</evidence>
<organism evidence="8 9">
    <name type="scientific">Collichthys lucidus</name>
    <name type="common">Big head croaker</name>
    <name type="synonym">Sciaena lucida</name>
    <dbReference type="NCBI Taxonomy" id="240159"/>
    <lineage>
        <taxon>Eukaryota</taxon>
        <taxon>Metazoa</taxon>
        <taxon>Chordata</taxon>
        <taxon>Craniata</taxon>
        <taxon>Vertebrata</taxon>
        <taxon>Euteleostomi</taxon>
        <taxon>Actinopterygii</taxon>
        <taxon>Neopterygii</taxon>
        <taxon>Teleostei</taxon>
        <taxon>Neoteleostei</taxon>
        <taxon>Acanthomorphata</taxon>
        <taxon>Eupercaria</taxon>
        <taxon>Sciaenidae</taxon>
        <taxon>Collichthys</taxon>
    </lineage>
</organism>
<dbReference type="AlphaFoldDB" id="A0A4U5ULY6"/>
<dbReference type="InterPro" id="IPR001251">
    <property type="entry name" value="CRAL-TRIO_dom"/>
</dbReference>
<proteinExistence type="predicted"/>
<name>A0A4U5ULY6_COLLU</name>
<protein>
    <submittedName>
        <fullName evidence="8">Clavesin-2 Retinaldehyde-binding protein 1-like 2</fullName>
    </submittedName>
</protein>
<evidence type="ECO:0000259" key="7">
    <source>
        <dbReference type="PROSITE" id="PS50191"/>
    </source>
</evidence>
<dbReference type="GO" id="GO:0007040">
    <property type="term" value="P:lysosome organization"/>
    <property type="evidence" value="ECO:0007669"/>
    <property type="project" value="TreeGrafter"/>
</dbReference>
<dbReference type="PROSITE" id="PS50191">
    <property type="entry name" value="CRAL_TRIO"/>
    <property type="match status" value="1"/>
</dbReference>